<organism evidence="3">
    <name type="scientific">Oryza nivara</name>
    <name type="common">Indian wild rice</name>
    <name type="synonym">Oryza sativa f. spontanea</name>
    <dbReference type="NCBI Taxonomy" id="4536"/>
    <lineage>
        <taxon>Eukaryota</taxon>
        <taxon>Viridiplantae</taxon>
        <taxon>Streptophyta</taxon>
        <taxon>Embryophyta</taxon>
        <taxon>Tracheophyta</taxon>
        <taxon>Spermatophyta</taxon>
        <taxon>Magnoliopsida</taxon>
        <taxon>Liliopsida</taxon>
        <taxon>Poales</taxon>
        <taxon>Poaceae</taxon>
        <taxon>BOP clade</taxon>
        <taxon>Oryzoideae</taxon>
        <taxon>Oryzeae</taxon>
        <taxon>Oryzinae</taxon>
        <taxon>Oryza</taxon>
    </lineage>
</organism>
<dbReference type="Gramene" id="ONIVA11G06730.1">
    <property type="protein sequence ID" value="ONIVA11G06730.1"/>
    <property type="gene ID" value="ONIVA11G06730"/>
</dbReference>
<evidence type="ECO:0000313" key="3">
    <source>
        <dbReference type="EnsemblPlants" id="ONIVA11G06730.1"/>
    </source>
</evidence>
<evidence type="ECO:0000256" key="2">
    <source>
        <dbReference type="SAM" id="Phobius"/>
    </source>
</evidence>
<reference evidence="3" key="2">
    <citation type="submission" date="2018-04" db="EMBL/GenBank/DDBJ databases">
        <title>OnivRS2 (Oryza nivara Reference Sequence Version 2).</title>
        <authorList>
            <person name="Zhang J."/>
            <person name="Kudrna D."/>
            <person name="Lee S."/>
            <person name="Talag J."/>
            <person name="Rajasekar S."/>
            <person name="Welchert J."/>
            <person name="Hsing Y.-I."/>
            <person name="Wing R.A."/>
        </authorList>
    </citation>
    <scope>NUCLEOTIDE SEQUENCE [LARGE SCALE GENOMIC DNA]</scope>
    <source>
        <strain evidence="3">SL10</strain>
    </source>
</reference>
<feature type="region of interest" description="Disordered" evidence="1">
    <location>
        <begin position="178"/>
        <end position="279"/>
    </location>
</feature>
<evidence type="ECO:0000313" key="4">
    <source>
        <dbReference type="Proteomes" id="UP000006591"/>
    </source>
</evidence>
<dbReference type="Proteomes" id="UP000006591">
    <property type="component" value="Chromosome 11"/>
</dbReference>
<feature type="compositionally biased region" description="Acidic residues" evidence="1">
    <location>
        <begin position="251"/>
        <end position="262"/>
    </location>
</feature>
<feature type="compositionally biased region" description="Low complexity" evidence="1">
    <location>
        <begin position="239"/>
        <end position="250"/>
    </location>
</feature>
<feature type="compositionally biased region" description="Low complexity" evidence="1">
    <location>
        <begin position="265"/>
        <end position="278"/>
    </location>
</feature>
<dbReference type="AlphaFoldDB" id="A0A0E0IZN1"/>
<feature type="compositionally biased region" description="Low complexity" evidence="1">
    <location>
        <begin position="197"/>
        <end position="208"/>
    </location>
</feature>
<dbReference type="EnsemblPlants" id="ONIVA11G06730.1">
    <property type="protein sequence ID" value="ONIVA11G06730.1"/>
    <property type="gene ID" value="ONIVA11G06730"/>
</dbReference>
<keyword evidence="2" id="KW-1133">Transmembrane helix</keyword>
<keyword evidence="2" id="KW-0812">Transmembrane</keyword>
<evidence type="ECO:0000256" key="1">
    <source>
        <dbReference type="SAM" id="MobiDB-lite"/>
    </source>
</evidence>
<feature type="compositionally biased region" description="Acidic residues" evidence="1">
    <location>
        <begin position="225"/>
        <end position="234"/>
    </location>
</feature>
<feature type="region of interest" description="Disordered" evidence="1">
    <location>
        <begin position="68"/>
        <end position="157"/>
    </location>
</feature>
<keyword evidence="4" id="KW-1185">Reference proteome</keyword>
<feature type="transmembrane region" description="Helical" evidence="2">
    <location>
        <begin position="42"/>
        <end position="64"/>
    </location>
</feature>
<sequence>MAVRRGCCSPAAVTAVARRRPARRRKRRSIAQQGEAAHKIECWLALARVLVLGVLVIVVVHAAANVAGSSHSPPLTRPSPSRVLLHGGRWSTSPAKRAASDGGDFDDGRRARPRWLRWQRRRRRQQRETVVASTTIDEPGGSGFDGGSGGCGQAAASSFDSGRWRAALRCECRHRVSVAPTDGEGNGSLALPHEASEAGSSGRPAGARRPPPLPLREGVASLADNDNEDEEEEEAAWRGAAGPACTCPAPTDEEEEEEEEEEAAGRGTAGPARTRTGRINTVPSAADEEAAAARSGAAGPACTPCRRRWILDR</sequence>
<reference evidence="3" key="1">
    <citation type="submission" date="2015-04" db="UniProtKB">
        <authorList>
            <consortium name="EnsemblPlants"/>
        </authorList>
    </citation>
    <scope>IDENTIFICATION</scope>
    <source>
        <strain evidence="3">SL10</strain>
    </source>
</reference>
<feature type="compositionally biased region" description="Basic residues" evidence="1">
    <location>
        <begin position="111"/>
        <end position="125"/>
    </location>
</feature>
<protein>
    <submittedName>
        <fullName evidence="3">Uncharacterized protein</fullName>
    </submittedName>
</protein>
<name>A0A0E0IZN1_ORYNI</name>
<dbReference type="HOGENOM" id="CLU_889602_0_0_1"/>
<accession>A0A0E0IZN1</accession>
<feature type="compositionally biased region" description="Gly residues" evidence="1">
    <location>
        <begin position="140"/>
        <end position="152"/>
    </location>
</feature>
<proteinExistence type="predicted"/>
<keyword evidence="2" id="KW-0472">Membrane</keyword>